<comment type="caution">
    <text evidence="3">The sequence shown here is derived from an EMBL/GenBank/DDBJ whole genome shotgun (WGS) entry which is preliminary data.</text>
</comment>
<dbReference type="SMART" id="SM00530">
    <property type="entry name" value="HTH_XRE"/>
    <property type="match status" value="1"/>
</dbReference>
<organism evidence="3 4">
    <name type="scientific">Lactovum miscens</name>
    <dbReference type="NCBI Taxonomy" id="190387"/>
    <lineage>
        <taxon>Bacteria</taxon>
        <taxon>Bacillati</taxon>
        <taxon>Bacillota</taxon>
        <taxon>Bacilli</taxon>
        <taxon>Lactobacillales</taxon>
        <taxon>Streptococcaceae</taxon>
        <taxon>Lactovum</taxon>
    </lineage>
</organism>
<evidence type="ECO:0000313" key="3">
    <source>
        <dbReference type="EMBL" id="MBB5887625.1"/>
    </source>
</evidence>
<reference evidence="3 4" key="1">
    <citation type="submission" date="2020-08" db="EMBL/GenBank/DDBJ databases">
        <title>Genomic Encyclopedia of Type Strains, Phase IV (KMG-IV): sequencing the most valuable type-strain genomes for metagenomic binning, comparative biology and taxonomic classification.</title>
        <authorList>
            <person name="Goeker M."/>
        </authorList>
    </citation>
    <scope>NUCLEOTIDE SEQUENCE [LARGE SCALE GENOMIC DNA]</scope>
    <source>
        <strain evidence="3 4">DSM 14925</strain>
    </source>
</reference>
<proteinExistence type="predicted"/>
<dbReference type="GO" id="GO:0003677">
    <property type="term" value="F:DNA binding"/>
    <property type="evidence" value="ECO:0007669"/>
    <property type="project" value="UniProtKB-KW"/>
</dbReference>
<dbReference type="Gene3D" id="1.10.260.40">
    <property type="entry name" value="lambda repressor-like DNA-binding domains"/>
    <property type="match status" value="1"/>
</dbReference>
<dbReference type="InterPro" id="IPR010982">
    <property type="entry name" value="Lambda_DNA-bd_dom_sf"/>
</dbReference>
<evidence type="ECO:0000259" key="2">
    <source>
        <dbReference type="PROSITE" id="PS50943"/>
    </source>
</evidence>
<dbReference type="PROSITE" id="PS50943">
    <property type="entry name" value="HTH_CROC1"/>
    <property type="match status" value="1"/>
</dbReference>
<dbReference type="SUPFAM" id="SSF47413">
    <property type="entry name" value="lambda repressor-like DNA-binding domains"/>
    <property type="match status" value="1"/>
</dbReference>
<dbReference type="Proteomes" id="UP000562464">
    <property type="component" value="Unassembled WGS sequence"/>
</dbReference>
<keyword evidence="4" id="KW-1185">Reference proteome</keyword>
<name>A0A841C5B2_9LACT</name>
<dbReference type="PANTHER" id="PTHR46558:SF11">
    <property type="entry name" value="HTH-TYPE TRANSCRIPTIONAL REGULATOR XRE"/>
    <property type="match status" value="1"/>
</dbReference>
<dbReference type="InterPro" id="IPR001387">
    <property type="entry name" value="Cro/C1-type_HTH"/>
</dbReference>
<dbReference type="RefSeq" id="WP_183538983.1">
    <property type="nucleotide sequence ID" value="NZ_JACHHV010000005.1"/>
</dbReference>
<dbReference type="PANTHER" id="PTHR46558">
    <property type="entry name" value="TRACRIPTIONAL REGULATORY PROTEIN-RELATED-RELATED"/>
    <property type="match status" value="1"/>
</dbReference>
<gene>
    <name evidence="3" type="ORF">HNQ37_000497</name>
</gene>
<dbReference type="Pfam" id="PF01381">
    <property type="entry name" value="HTH_3"/>
    <property type="match status" value="1"/>
</dbReference>
<feature type="domain" description="HTH cro/C1-type" evidence="2">
    <location>
        <begin position="8"/>
        <end position="62"/>
    </location>
</feature>
<keyword evidence="1" id="KW-0238">DNA-binding</keyword>
<evidence type="ECO:0000256" key="1">
    <source>
        <dbReference type="ARBA" id="ARBA00023125"/>
    </source>
</evidence>
<sequence length="69" mass="7992">MTKIPERLKELRLDKGLKQTELANLLGIKEVSYQRFEYGSSGIKLDKLIQLADFYNVSLDYLVGRTDKK</sequence>
<dbReference type="CDD" id="cd00093">
    <property type="entry name" value="HTH_XRE"/>
    <property type="match status" value="1"/>
</dbReference>
<accession>A0A841C5B2</accession>
<dbReference type="AlphaFoldDB" id="A0A841C5B2"/>
<evidence type="ECO:0000313" key="4">
    <source>
        <dbReference type="Proteomes" id="UP000562464"/>
    </source>
</evidence>
<dbReference type="EMBL" id="JACHHV010000005">
    <property type="protein sequence ID" value="MBB5887625.1"/>
    <property type="molecule type" value="Genomic_DNA"/>
</dbReference>
<protein>
    <submittedName>
        <fullName evidence="3">Transcriptional regulator with XRE-family HTH domain</fullName>
    </submittedName>
</protein>